<feature type="domain" description="YCII-related" evidence="2">
    <location>
        <begin position="1"/>
        <end position="106"/>
    </location>
</feature>
<gene>
    <name evidence="3" type="ORF">GCM10011487_49490</name>
</gene>
<dbReference type="Proteomes" id="UP000445000">
    <property type="component" value="Unassembled WGS sequence"/>
</dbReference>
<name>A0A829YIF0_9GAMM</name>
<evidence type="ECO:0000313" key="3">
    <source>
        <dbReference type="EMBL" id="GFE82949.1"/>
    </source>
</evidence>
<organism evidence="3 4">
    <name type="scientific">Steroidobacter agaridevorans</name>
    <dbReference type="NCBI Taxonomy" id="2695856"/>
    <lineage>
        <taxon>Bacteria</taxon>
        <taxon>Pseudomonadati</taxon>
        <taxon>Pseudomonadota</taxon>
        <taxon>Gammaproteobacteria</taxon>
        <taxon>Steroidobacterales</taxon>
        <taxon>Steroidobacteraceae</taxon>
        <taxon>Steroidobacter</taxon>
    </lineage>
</organism>
<dbReference type="Gene3D" id="3.30.70.1060">
    <property type="entry name" value="Dimeric alpha+beta barrel"/>
    <property type="match status" value="1"/>
</dbReference>
<dbReference type="InterPro" id="IPR005545">
    <property type="entry name" value="YCII"/>
</dbReference>
<comment type="caution">
    <text evidence="3">The sequence shown here is derived from an EMBL/GenBank/DDBJ whole genome shotgun (WGS) entry which is preliminary data.</text>
</comment>
<evidence type="ECO:0000259" key="2">
    <source>
        <dbReference type="Pfam" id="PF03795"/>
    </source>
</evidence>
<comment type="similarity">
    <text evidence="1">Belongs to the YciI family.</text>
</comment>
<reference evidence="4" key="1">
    <citation type="submission" date="2020-01" db="EMBL/GenBank/DDBJ databases">
        <title>'Steroidobacter agaridevorans' sp. nov., agar-degrading bacteria isolated from rhizosphere soils.</title>
        <authorList>
            <person name="Ikenaga M."/>
            <person name="Kataoka M."/>
            <person name="Murouchi A."/>
            <person name="Katsuragi S."/>
            <person name="Sakai M."/>
        </authorList>
    </citation>
    <scope>NUCLEOTIDE SEQUENCE [LARGE SCALE GENOMIC DNA]</scope>
    <source>
        <strain evidence="4">YU21-B</strain>
    </source>
</reference>
<dbReference type="SUPFAM" id="SSF54909">
    <property type="entry name" value="Dimeric alpha+beta barrel"/>
    <property type="match status" value="1"/>
</dbReference>
<proteinExistence type="inferred from homology"/>
<dbReference type="EMBL" id="BLJN01000005">
    <property type="protein sequence ID" value="GFE82949.1"/>
    <property type="molecule type" value="Genomic_DNA"/>
</dbReference>
<dbReference type="AlphaFoldDB" id="A0A829YIF0"/>
<keyword evidence="4" id="KW-1185">Reference proteome</keyword>
<protein>
    <recommendedName>
        <fullName evidence="2">YCII-related domain-containing protein</fullName>
    </recommendedName>
</protein>
<dbReference type="Pfam" id="PF03795">
    <property type="entry name" value="YCII"/>
    <property type="match status" value="1"/>
</dbReference>
<evidence type="ECO:0000313" key="4">
    <source>
        <dbReference type="Proteomes" id="UP000445000"/>
    </source>
</evidence>
<dbReference type="InterPro" id="IPR011008">
    <property type="entry name" value="Dimeric_a/b-barrel"/>
</dbReference>
<evidence type="ECO:0000256" key="1">
    <source>
        <dbReference type="ARBA" id="ARBA00007689"/>
    </source>
</evidence>
<accession>A0A829YIF0</accession>
<sequence length="124" mass="13830">MQFLCACYYDLDAFARFQPEDFKKLGEICAPHDARLKASGKVSLIGSLSLPNDFRTLRAQKNGAVTDEPGPYEQTRQPFGAFFIVEAENMDEAVRIARLHPGTHLGDMMAGGIEIRPIESLERL</sequence>